<keyword evidence="4 5" id="KW-0143">Chaperone</keyword>
<evidence type="ECO:0000256" key="3">
    <source>
        <dbReference type="ARBA" id="ARBA00022552"/>
    </source>
</evidence>
<keyword evidence="3 5" id="KW-0698">rRNA processing</keyword>
<dbReference type="Proteomes" id="UP000476338">
    <property type="component" value="Unassembled WGS sequence"/>
</dbReference>
<dbReference type="SUPFAM" id="SSF50447">
    <property type="entry name" value="Translation proteins"/>
    <property type="match status" value="1"/>
</dbReference>
<feature type="domain" description="RimM N-terminal" evidence="6">
    <location>
        <begin position="7"/>
        <end position="79"/>
    </location>
</feature>
<name>A0A6L5WGJ0_9BACT</name>
<keyword evidence="1 5" id="KW-0963">Cytoplasm</keyword>
<evidence type="ECO:0000256" key="2">
    <source>
        <dbReference type="ARBA" id="ARBA00022517"/>
    </source>
</evidence>
<feature type="domain" description="Ribosome maturation factor RimM PRC barrel" evidence="7">
    <location>
        <begin position="96"/>
        <end position="164"/>
    </location>
</feature>
<dbReference type="EMBL" id="VWSJ01000006">
    <property type="protein sequence ID" value="MSN96099.1"/>
    <property type="molecule type" value="Genomic_DNA"/>
</dbReference>
<comment type="subcellular location">
    <subcellularLocation>
        <location evidence="5">Cytoplasm</location>
    </subcellularLocation>
</comment>
<dbReference type="PANTHER" id="PTHR33692">
    <property type="entry name" value="RIBOSOME MATURATION FACTOR RIMM"/>
    <property type="match status" value="1"/>
</dbReference>
<evidence type="ECO:0000313" key="9">
    <source>
        <dbReference type="Proteomes" id="UP000476338"/>
    </source>
</evidence>
<evidence type="ECO:0000259" key="6">
    <source>
        <dbReference type="Pfam" id="PF01782"/>
    </source>
</evidence>
<comment type="caution">
    <text evidence="8">The sequence shown here is derived from an EMBL/GenBank/DDBJ whole genome shotgun (WGS) entry which is preliminary data.</text>
</comment>
<comment type="function">
    <text evidence="5">An accessory protein needed during the final step in the assembly of 30S ribosomal subunit, possibly for assembly of the head region. Essential for efficient processing of 16S rRNA. May be needed both before and after RbfA during the maturation of 16S rRNA. It has affinity for free ribosomal 30S subunits but not for 70S ribosomes.</text>
</comment>
<comment type="similarity">
    <text evidence="5">Belongs to the RimM family.</text>
</comment>
<keyword evidence="9" id="KW-1185">Reference proteome</keyword>
<organism evidence="8 9">
    <name type="scientific">Campylobacter portucalensis</name>
    <dbReference type="NCBI Taxonomy" id="2608384"/>
    <lineage>
        <taxon>Bacteria</taxon>
        <taxon>Pseudomonadati</taxon>
        <taxon>Campylobacterota</taxon>
        <taxon>Epsilonproteobacteria</taxon>
        <taxon>Campylobacterales</taxon>
        <taxon>Campylobacteraceae</taxon>
        <taxon>Campylobacter</taxon>
    </lineage>
</organism>
<dbReference type="InterPro" id="IPR056792">
    <property type="entry name" value="PRC_RimM"/>
</dbReference>
<proteinExistence type="inferred from homology"/>
<dbReference type="Pfam" id="PF01782">
    <property type="entry name" value="RimM"/>
    <property type="match status" value="1"/>
</dbReference>
<reference evidence="8 9" key="2">
    <citation type="submission" date="2020-03" db="EMBL/GenBank/DDBJ databases">
        <title>Campylobacter portucalensis sp. nov., a new species of Campylobacter isolated from the reproductive tract of bulls.</title>
        <authorList>
            <person name="Silva M.F."/>
            <person name="Pereira G."/>
            <person name="Carneiro C."/>
            <person name="Hemphill A."/>
            <person name="Mateus L."/>
            <person name="Lopes-Da-Costa L."/>
            <person name="Silva E."/>
        </authorList>
    </citation>
    <scope>NUCLEOTIDE SEQUENCE [LARGE SCALE GENOMIC DNA]</scope>
    <source>
        <strain evidence="8 9">FMV-PI01</strain>
    </source>
</reference>
<dbReference type="PANTHER" id="PTHR33692:SF1">
    <property type="entry name" value="RIBOSOME MATURATION FACTOR RIMM"/>
    <property type="match status" value="1"/>
</dbReference>
<dbReference type="GO" id="GO:0042274">
    <property type="term" value="P:ribosomal small subunit biogenesis"/>
    <property type="evidence" value="ECO:0007669"/>
    <property type="project" value="UniProtKB-UniRule"/>
</dbReference>
<dbReference type="GO" id="GO:0043022">
    <property type="term" value="F:ribosome binding"/>
    <property type="evidence" value="ECO:0007669"/>
    <property type="project" value="InterPro"/>
</dbReference>
<evidence type="ECO:0000256" key="4">
    <source>
        <dbReference type="ARBA" id="ARBA00023186"/>
    </source>
</evidence>
<sequence length="173" mass="19948">MNSLLEVAILGKTVGLKGALKLHNKSDFPSQFKKGAKFFLKNGNVIEILKFKENLVVFKDYEDIDLAKNLVNEKLFQSIENTKKICKLKKDEFFYFDIIGMKIIENGKILGKVSDIFEVGSSYLFEIKTDENLVKDGFNKVFYVPYVDKYVKKICLEDKKIESNHAFLILQES</sequence>
<dbReference type="InterPro" id="IPR002676">
    <property type="entry name" value="RimM_N"/>
</dbReference>
<gene>
    <name evidence="5 8" type="primary">rimM</name>
    <name evidence="8" type="ORF">F1B92_02630</name>
</gene>
<reference evidence="8 9" key="1">
    <citation type="submission" date="2019-09" db="EMBL/GenBank/DDBJ databases">
        <authorList>
            <person name="Silva M."/>
            <person name="Pereira G."/>
            <person name="Lopes-Da-Costa L."/>
            <person name="Silva E."/>
        </authorList>
    </citation>
    <scope>NUCLEOTIDE SEQUENCE [LARGE SCALE GENOMIC DNA]</scope>
    <source>
        <strain evidence="8 9">FMV-PI01</strain>
    </source>
</reference>
<evidence type="ECO:0000256" key="5">
    <source>
        <dbReference type="HAMAP-Rule" id="MF_00014"/>
    </source>
</evidence>
<dbReference type="NCBIfam" id="TIGR02273">
    <property type="entry name" value="16S_RimM"/>
    <property type="match status" value="1"/>
</dbReference>
<dbReference type="Pfam" id="PF24986">
    <property type="entry name" value="PRC_RimM"/>
    <property type="match status" value="1"/>
</dbReference>
<dbReference type="InterPro" id="IPR036976">
    <property type="entry name" value="RimM_N_sf"/>
</dbReference>
<accession>A0A6L5WGJ0</accession>
<keyword evidence="2 5" id="KW-0690">Ribosome biogenesis</keyword>
<dbReference type="GO" id="GO:0005737">
    <property type="term" value="C:cytoplasm"/>
    <property type="evidence" value="ECO:0007669"/>
    <property type="project" value="UniProtKB-SubCell"/>
</dbReference>
<evidence type="ECO:0000259" key="7">
    <source>
        <dbReference type="Pfam" id="PF24986"/>
    </source>
</evidence>
<dbReference type="GO" id="GO:0006364">
    <property type="term" value="P:rRNA processing"/>
    <property type="evidence" value="ECO:0007669"/>
    <property type="project" value="UniProtKB-UniRule"/>
</dbReference>
<comment type="subunit">
    <text evidence="5">Binds ribosomal protein uS19.</text>
</comment>
<dbReference type="HAMAP" id="MF_00014">
    <property type="entry name" value="Ribosome_mat_RimM"/>
    <property type="match status" value="1"/>
</dbReference>
<evidence type="ECO:0000256" key="1">
    <source>
        <dbReference type="ARBA" id="ARBA00022490"/>
    </source>
</evidence>
<dbReference type="Gene3D" id="2.30.30.240">
    <property type="entry name" value="PRC-barrel domain"/>
    <property type="match status" value="1"/>
</dbReference>
<dbReference type="AlphaFoldDB" id="A0A6L5WGJ0"/>
<dbReference type="InterPro" id="IPR009000">
    <property type="entry name" value="Transl_B-barrel_sf"/>
</dbReference>
<dbReference type="InterPro" id="IPR011033">
    <property type="entry name" value="PRC_barrel-like_sf"/>
</dbReference>
<comment type="domain">
    <text evidence="5">The PRC barrel domain binds ribosomal protein uS19.</text>
</comment>
<evidence type="ECO:0000313" key="8">
    <source>
        <dbReference type="EMBL" id="MSN96099.1"/>
    </source>
</evidence>
<protein>
    <recommendedName>
        <fullName evidence="5">Ribosome maturation factor RimM</fullName>
    </recommendedName>
</protein>
<dbReference type="InterPro" id="IPR011961">
    <property type="entry name" value="RimM"/>
</dbReference>
<dbReference type="RefSeq" id="WP_154570362.1">
    <property type="nucleotide sequence ID" value="NZ_VWSJ01000006.1"/>
</dbReference>
<dbReference type="Gene3D" id="2.40.30.60">
    <property type="entry name" value="RimM"/>
    <property type="match status" value="1"/>
</dbReference>
<dbReference type="SUPFAM" id="SSF50346">
    <property type="entry name" value="PRC-barrel domain"/>
    <property type="match status" value="1"/>
</dbReference>
<dbReference type="GO" id="GO:0005840">
    <property type="term" value="C:ribosome"/>
    <property type="evidence" value="ECO:0007669"/>
    <property type="project" value="InterPro"/>
</dbReference>